<sequence length="313" mass="35260">MSKNIGYHTLTNSTSESIINLDDELLQDIDFDFFDTKDSKDTSVPENNNVTQEIQKERKSNLKVNEIVLCCDENSSDVKTVESPVINESTGSTVRFSTSTKLDNVSKQAVSKQTRLKDLMNCIAYDENKEVDNDKIKSPSPDFLSLSTDTTSEITSVTTRPSSSGCSSMGKFESQECLVETNNQKSKQTNGSSSMKLLLDALDSFDKHEIKSTTSSVSSSIRQQKTRKNMSFTNEQLRKIDRENEILVKKLENLRKPRPKPSATVPLNYPRLSSSAINRKRQQRKIEHENMILLKKIETVKPSATIAMSSLRR</sequence>
<reference evidence="2" key="2">
    <citation type="submission" date="2023-05" db="EMBL/GenBank/DDBJ databases">
        <authorList>
            <person name="Fouks B."/>
        </authorList>
    </citation>
    <scope>NUCLEOTIDE SEQUENCE</scope>
    <source>
        <strain evidence="2">Stay&amp;Tobe</strain>
        <tissue evidence="2">Testes</tissue>
    </source>
</reference>
<dbReference type="Proteomes" id="UP001233999">
    <property type="component" value="Unassembled WGS sequence"/>
</dbReference>
<accession>A0AAD8EQM2</accession>
<evidence type="ECO:0000313" key="3">
    <source>
        <dbReference type="Proteomes" id="UP001233999"/>
    </source>
</evidence>
<organism evidence="2 3">
    <name type="scientific">Diploptera punctata</name>
    <name type="common">Pacific beetle cockroach</name>
    <dbReference type="NCBI Taxonomy" id="6984"/>
    <lineage>
        <taxon>Eukaryota</taxon>
        <taxon>Metazoa</taxon>
        <taxon>Ecdysozoa</taxon>
        <taxon>Arthropoda</taxon>
        <taxon>Hexapoda</taxon>
        <taxon>Insecta</taxon>
        <taxon>Pterygota</taxon>
        <taxon>Neoptera</taxon>
        <taxon>Polyneoptera</taxon>
        <taxon>Dictyoptera</taxon>
        <taxon>Blattodea</taxon>
        <taxon>Blaberoidea</taxon>
        <taxon>Blaberidae</taxon>
        <taxon>Diplopterinae</taxon>
        <taxon>Diploptera</taxon>
    </lineage>
</organism>
<name>A0AAD8EQM2_DIPPU</name>
<gene>
    <name evidence="2" type="ORF">L9F63_026623</name>
</gene>
<comment type="similarity">
    <text evidence="1">Belongs to the CFAP97 family.</text>
</comment>
<dbReference type="EMBL" id="JASPKZ010000979">
    <property type="protein sequence ID" value="KAJ9598841.1"/>
    <property type="molecule type" value="Genomic_DNA"/>
</dbReference>
<dbReference type="InterPro" id="IPR029488">
    <property type="entry name" value="Hmw/CFAP97"/>
</dbReference>
<reference evidence="2" key="1">
    <citation type="journal article" date="2023" name="IScience">
        <title>Live-bearing cockroach genome reveals convergent evolutionary mechanisms linked to viviparity in insects and beyond.</title>
        <authorList>
            <person name="Fouks B."/>
            <person name="Harrison M.C."/>
            <person name="Mikhailova A.A."/>
            <person name="Marchal E."/>
            <person name="English S."/>
            <person name="Carruthers M."/>
            <person name="Jennings E.C."/>
            <person name="Chiamaka E.L."/>
            <person name="Frigard R.A."/>
            <person name="Pippel M."/>
            <person name="Attardo G.M."/>
            <person name="Benoit J.B."/>
            <person name="Bornberg-Bauer E."/>
            <person name="Tobe S.S."/>
        </authorList>
    </citation>
    <scope>NUCLEOTIDE SEQUENCE</scope>
    <source>
        <strain evidence="2">Stay&amp;Tobe</strain>
    </source>
</reference>
<evidence type="ECO:0008006" key="4">
    <source>
        <dbReference type="Google" id="ProtNLM"/>
    </source>
</evidence>
<keyword evidence="3" id="KW-1185">Reference proteome</keyword>
<dbReference type="PANTHER" id="PTHR23035">
    <property type="entry name" value="CILIA- AND FLAGELLA-ASSOCIATED PROTEIN 97-RELATED"/>
    <property type="match status" value="1"/>
</dbReference>
<dbReference type="AlphaFoldDB" id="A0AAD8EQM2"/>
<evidence type="ECO:0000256" key="1">
    <source>
        <dbReference type="ARBA" id="ARBA00008315"/>
    </source>
</evidence>
<comment type="caution">
    <text evidence="2">The sequence shown here is derived from an EMBL/GenBank/DDBJ whole genome shotgun (WGS) entry which is preliminary data.</text>
</comment>
<evidence type="ECO:0000313" key="2">
    <source>
        <dbReference type="EMBL" id="KAJ9598841.1"/>
    </source>
</evidence>
<proteinExistence type="inferred from homology"/>
<dbReference type="Pfam" id="PF13879">
    <property type="entry name" value="Hmw_CFAP97"/>
    <property type="match status" value="1"/>
</dbReference>
<protein>
    <recommendedName>
        <fullName evidence="4">Cilia- and flagella-associated protein 97</fullName>
    </recommendedName>
</protein>
<dbReference type="InterPro" id="IPR038791">
    <property type="entry name" value="Cfap97/Hemingway"/>
</dbReference>